<dbReference type="PANTHER" id="PTHR30437:SF5">
    <property type="entry name" value="REGULATOR OF NUCLEOSIDE DIPHOSPHATE KINASE"/>
    <property type="match status" value="1"/>
</dbReference>
<evidence type="ECO:0000313" key="4">
    <source>
        <dbReference type="Proteomes" id="UP000215367"/>
    </source>
</evidence>
<sequence>MPSPNLFPAVTLSSDDYVRLLGLAATSAASEPDVSDYLGAELERAMVVRSGEVMPTVVAMNARVTFRNEATGRVRTVTLVYPSEADLAAGKVSVLTPIGAALIGVAEGHSICWYTRSGEAKTLTVLEVEK</sequence>
<dbReference type="Gene3D" id="1.10.286.20">
    <property type="match status" value="1"/>
</dbReference>
<dbReference type="InterPro" id="IPR023459">
    <property type="entry name" value="Tscrpt_elong_fac_GreA/B_fam"/>
</dbReference>
<dbReference type="InterPro" id="IPR036953">
    <property type="entry name" value="GreA/GreB_C_sf"/>
</dbReference>
<evidence type="ECO:0000259" key="1">
    <source>
        <dbReference type="Pfam" id="PF01272"/>
    </source>
</evidence>
<organism evidence="3 4">
    <name type="scientific">Azospirillum brasilense</name>
    <dbReference type="NCBI Taxonomy" id="192"/>
    <lineage>
        <taxon>Bacteria</taxon>
        <taxon>Pseudomonadati</taxon>
        <taxon>Pseudomonadota</taxon>
        <taxon>Alphaproteobacteria</taxon>
        <taxon>Rhodospirillales</taxon>
        <taxon>Azospirillaceae</taxon>
        <taxon>Azospirillum</taxon>
    </lineage>
</organism>
<feature type="domain" description="Transcription elongation factor GreA/GreB C-terminal" evidence="1">
    <location>
        <begin position="56"/>
        <end position="129"/>
    </location>
</feature>
<proteinExistence type="predicted"/>
<reference evidence="3 4" key="1">
    <citation type="submission" date="2017-07" db="EMBL/GenBank/DDBJ databases">
        <title>Whole genome sequence of Azospirillum brasilense 2A1, a potential biofertilizer strain.</title>
        <authorList>
            <person name="Fontana C.A."/>
            <person name="Toffoli L.M."/>
            <person name="Salazar S.M."/>
            <person name="Puglisi E."/>
            <person name="Pedraza R."/>
            <person name="Bassi D."/>
            <person name="Cocconcelli P.S."/>
        </authorList>
    </citation>
    <scope>NUCLEOTIDE SEQUENCE [LARGE SCALE GENOMIC DNA]</scope>
    <source>
        <strain evidence="3 4">2A1</strain>
        <plasmid evidence="3">unnamed</plasmid>
    </source>
</reference>
<feature type="domain" description="Regulator of nucleoside diphosphate kinase N-terminal" evidence="2">
    <location>
        <begin position="8"/>
        <end position="48"/>
    </location>
</feature>
<dbReference type="GO" id="GO:0070063">
    <property type="term" value="F:RNA polymerase binding"/>
    <property type="evidence" value="ECO:0007669"/>
    <property type="project" value="InterPro"/>
</dbReference>
<dbReference type="SUPFAM" id="SSF54534">
    <property type="entry name" value="FKBP-like"/>
    <property type="match status" value="1"/>
</dbReference>
<dbReference type="EMBL" id="NOWT01000011">
    <property type="protein sequence ID" value="OYD83787.1"/>
    <property type="molecule type" value="Genomic_DNA"/>
</dbReference>
<dbReference type="AlphaFoldDB" id="A0A235HE42"/>
<dbReference type="GO" id="GO:0003677">
    <property type="term" value="F:DNA binding"/>
    <property type="evidence" value="ECO:0007669"/>
    <property type="project" value="InterPro"/>
</dbReference>
<dbReference type="NCBIfam" id="NF004396">
    <property type="entry name" value="PRK05753.1"/>
    <property type="match status" value="1"/>
</dbReference>
<keyword evidence="3" id="KW-0614">Plasmid</keyword>
<name>A0A235HE42_AZOBR</name>
<dbReference type="RefSeq" id="WP_094303707.1">
    <property type="nucleotide sequence ID" value="NZ_NOWT01000011.1"/>
</dbReference>
<dbReference type="GO" id="GO:0032784">
    <property type="term" value="P:regulation of DNA-templated transcription elongation"/>
    <property type="evidence" value="ECO:0007669"/>
    <property type="project" value="InterPro"/>
</dbReference>
<dbReference type="PANTHER" id="PTHR30437">
    <property type="entry name" value="TRANSCRIPTION ELONGATION FACTOR GREA"/>
    <property type="match status" value="1"/>
</dbReference>
<evidence type="ECO:0000259" key="2">
    <source>
        <dbReference type="Pfam" id="PF14760"/>
    </source>
</evidence>
<evidence type="ECO:0008006" key="5">
    <source>
        <dbReference type="Google" id="ProtNLM"/>
    </source>
</evidence>
<gene>
    <name evidence="3" type="ORF">CHT98_13430</name>
</gene>
<accession>A0A235HE42</accession>
<dbReference type="InterPro" id="IPR001437">
    <property type="entry name" value="Tscrpt_elong_fac_GreA/B_C"/>
</dbReference>
<evidence type="ECO:0000313" key="3">
    <source>
        <dbReference type="EMBL" id="OYD83787.1"/>
    </source>
</evidence>
<dbReference type="Gene3D" id="3.10.50.30">
    <property type="entry name" value="Transcription elongation factor, GreA/GreB, C-terminal domain"/>
    <property type="match status" value="1"/>
</dbReference>
<dbReference type="InterPro" id="IPR029462">
    <property type="entry name" value="Rnk_N"/>
</dbReference>
<protein>
    <recommendedName>
        <fullName evidence="5">Nucleoside diphosphate kinase regulator</fullName>
    </recommendedName>
</protein>
<dbReference type="Proteomes" id="UP000215367">
    <property type="component" value="Unassembled WGS sequence"/>
</dbReference>
<geneLocation type="plasmid" evidence="3">
    <name>unnamed</name>
</geneLocation>
<dbReference type="Pfam" id="PF01272">
    <property type="entry name" value="GreA_GreB"/>
    <property type="match status" value="1"/>
</dbReference>
<comment type="caution">
    <text evidence="3">The sequence shown here is derived from an EMBL/GenBank/DDBJ whole genome shotgun (WGS) entry which is preliminary data.</text>
</comment>
<dbReference type="GO" id="GO:0006354">
    <property type="term" value="P:DNA-templated transcription elongation"/>
    <property type="evidence" value="ECO:0007669"/>
    <property type="project" value="TreeGrafter"/>
</dbReference>
<dbReference type="Pfam" id="PF14760">
    <property type="entry name" value="Rnk_N"/>
    <property type="match status" value="1"/>
</dbReference>